<sequence length="261" mass="28169">MEPPTPHLDRTNSPGKRCPASDKHPGRNNTNTPHHRHCNDSPGRNIIQFSSAIIAQQIQMLVTPYPRRRHNPPIPHAAAPPHHPLARRPYSPPGHGSHQSSTPPSPPNHLASASSPSLSVHERETCTSRVTGPGRPTAPGQAQPASHPSTGTRHAPPPQPPYHQPQAGARARGQSHRRKHWRKATTARQGPGTPSTPHPNPGGVPACWPLTLLHGTPRRTKQNGRPAPPPKRSHIPNNTAHCPAKTGAAPPPNRRTVPRSH</sequence>
<name>A0ABV0YSX1_9TELE</name>
<organism evidence="2 3">
    <name type="scientific">Ameca splendens</name>
    <dbReference type="NCBI Taxonomy" id="208324"/>
    <lineage>
        <taxon>Eukaryota</taxon>
        <taxon>Metazoa</taxon>
        <taxon>Chordata</taxon>
        <taxon>Craniata</taxon>
        <taxon>Vertebrata</taxon>
        <taxon>Euteleostomi</taxon>
        <taxon>Actinopterygii</taxon>
        <taxon>Neopterygii</taxon>
        <taxon>Teleostei</taxon>
        <taxon>Neoteleostei</taxon>
        <taxon>Acanthomorphata</taxon>
        <taxon>Ovalentaria</taxon>
        <taxon>Atherinomorphae</taxon>
        <taxon>Cyprinodontiformes</taxon>
        <taxon>Goodeidae</taxon>
        <taxon>Ameca</taxon>
    </lineage>
</organism>
<evidence type="ECO:0000313" key="3">
    <source>
        <dbReference type="Proteomes" id="UP001469553"/>
    </source>
</evidence>
<feature type="compositionally biased region" description="Basic residues" evidence="1">
    <location>
        <begin position="173"/>
        <end position="185"/>
    </location>
</feature>
<gene>
    <name evidence="2" type="ORF">AMECASPLE_025258</name>
</gene>
<keyword evidence="3" id="KW-1185">Reference proteome</keyword>
<proteinExistence type="predicted"/>
<feature type="region of interest" description="Disordered" evidence="1">
    <location>
        <begin position="1"/>
        <end position="44"/>
    </location>
</feature>
<evidence type="ECO:0000313" key="2">
    <source>
        <dbReference type="EMBL" id="MEQ2296478.1"/>
    </source>
</evidence>
<feature type="compositionally biased region" description="Polar residues" evidence="1">
    <location>
        <begin position="143"/>
        <end position="152"/>
    </location>
</feature>
<dbReference type="EMBL" id="JAHRIP010040094">
    <property type="protein sequence ID" value="MEQ2296478.1"/>
    <property type="molecule type" value="Genomic_DNA"/>
</dbReference>
<feature type="region of interest" description="Disordered" evidence="1">
    <location>
        <begin position="66"/>
        <end position="261"/>
    </location>
</feature>
<accession>A0ABV0YSX1</accession>
<evidence type="ECO:0000256" key="1">
    <source>
        <dbReference type="SAM" id="MobiDB-lite"/>
    </source>
</evidence>
<comment type="caution">
    <text evidence="2">The sequence shown here is derived from an EMBL/GenBank/DDBJ whole genome shotgun (WGS) entry which is preliminary data.</text>
</comment>
<reference evidence="2 3" key="1">
    <citation type="submission" date="2021-06" db="EMBL/GenBank/DDBJ databases">
        <authorList>
            <person name="Palmer J.M."/>
        </authorList>
    </citation>
    <scope>NUCLEOTIDE SEQUENCE [LARGE SCALE GENOMIC DNA]</scope>
    <source>
        <strain evidence="2 3">AS_MEX2019</strain>
        <tissue evidence="2">Muscle</tissue>
    </source>
</reference>
<dbReference type="Proteomes" id="UP001469553">
    <property type="component" value="Unassembled WGS sequence"/>
</dbReference>
<protein>
    <submittedName>
        <fullName evidence="2">Uncharacterized protein</fullName>
    </submittedName>
</protein>